<protein>
    <submittedName>
        <fullName evidence="1">No hits</fullName>
    </submittedName>
</protein>
<name>A0A6S6TEG6_9BACT</name>
<feature type="non-terminal residue" evidence="1">
    <location>
        <position position="388"/>
    </location>
</feature>
<accession>A0A6S6TEG6</accession>
<evidence type="ECO:0000313" key="1">
    <source>
        <dbReference type="EMBL" id="CAA6813781.1"/>
    </source>
</evidence>
<proteinExistence type="predicted"/>
<reference evidence="1" key="1">
    <citation type="submission" date="2020-01" db="EMBL/GenBank/DDBJ databases">
        <authorList>
            <person name="Meier V. D."/>
            <person name="Meier V D."/>
        </authorList>
    </citation>
    <scope>NUCLEOTIDE SEQUENCE</scope>
    <source>
        <strain evidence="1">HLG_WM_MAG_03</strain>
    </source>
</reference>
<sequence length="388" mass="44112">MKNTFIKFPVIVFLSLFILSCGNDKSTTTSIKTEKETYTKEQAIIVNFSNMSGHEHDWIGIYPIGVSSDWGNQLHWTWTKGKVNGQKEFSALPIGNYEVRAFFNNSFTVKASHTFKIDGEYNPQEDVVLTLNKNEYLENELIYVNYSNMQGNQNDWIGLFLEDSDKIIDSKKTNGNVISELSLANVDILADKINSPGGLKAGNYQIKAFFNDSSKVEQVASFKVIKKEVSSTIYESADNEISPHWNHISGPTAPYYDKGMVNLTSTWINQVTNTSEYRLVFPQVNTTQKVLELDSGGLKYQKHFYVGVILETLYGARKMIWDPFFTHENVKAFKSAQYLSYPLYVDTQLESEQKHHVRVDVEKYLRILEPNNKVVSISAFMASGGDLD</sequence>
<dbReference type="EMBL" id="CACVAR010000230">
    <property type="protein sequence ID" value="CAA6813781.1"/>
    <property type="molecule type" value="Genomic_DNA"/>
</dbReference>
<organism evidence="1">
    <name type="scientific">uncultured Sulfurovum sp</name>
    <dbReference type="NCBI Taxonomy" id="269237"/>
    <lineage>
        <taxon>Bacteria</taxon>
        <taxon>Pseudomonadati</taxon>
        <taxon>Campylobacterota</taxon>
        <taxon>Epsilonproteobacteria</taxon>
        <taxon>Campylobacterales</taxon>
        <taxon>Sulfurovaceae</taxon>
        <taxon>Sulfurovum</taxon>
        <taxon>environmental samples</taxon>
    </lineage>
</organism>
<gene>
    <name evidence="1" type="ORF">HELGO_WM42979</name>
</gene>
<dbReference type="PROSITE" id="PS51257">
    <property type="entry name" value="PROKAR_LIPOPROTEIN"/>
    <property type="match status" value="1"/>
</dbReference>
<dbReference type="AlphaFoldDB" id="A0A6S6TEG6"/>